<gene>
    <name evidence="2" type="ORF">MBFIL_15460</name>
</gene>
<dbReference type="AlphaFoldDB" id="A0A162FCM3"/>
<comment type="caution">
    <text evidence="2">The sequence shown here is derived from an EMBL/GenBank/DDBJ whole genome shotgun (WGS) entry which is preliminary data.</text>
</comment>
<accession>A0A162FCM3</accession>
<dbReference type="RefSeq" id="WP_066973329.1">
    <property type="nucleotide sequence ID" value="NZ_LWMT01000258.1"/>
</dbReference>
<dbReference type="Proteomes" id="UP000077066">
    <property type="component" value="Unassembled WGS sequence"/>
</dbReference>
<protein>
    <submittedName>
        <fullName evidence="2">Uncharacterized protein</fullName>
    </submittedName>
</protein>
<name>A0A162FCM3_9EURY</name>
<evidence type="ECO:0000256" key="1">
    <source>
        <dbReference type="SAM" id="MobiDB-lite"/>
    </source>
</evidence>
<dbReference type="PATRIC" id="fig|55758.3.peg.1746"/>
<dbReference type="STRING" id="55758.MBFIL_15460"/>
<evidence type="ECO:0000313" key="3">
    <source>
        <dbReference type="Proteomes" id="UP000077066"/>
    </source>
</evidence>
<feature type="region of interest" description="Disordered" evidence="1">
    <location>
        <begin position="1"/>
        <end position="32"/>
    </location>
</feature>
<dbReference type="EMBL" id="LWMT01000258">
    <property type="protein sequence ID" value="KZX11045.1"/>
    <property type="molecule type" value="Genomic_DNA"/>
</dbReference>
<proteinExistence type="predicted"/>
<reference evidence="2 3" key="1">
    <citation type="submission" date="2016-04" db="EMBL/GenBank/DDBJ databases">
        <title>Genome sequence of Methanobrevibacter filiformis DSM 11501.</title>
        <authorList>
            <person name="Poehlein A."/>
            <person name="Seedorf H."/>
            <person name="Daniel R."/>
        </authorList>
    </citation>
    <scope>NUCLEOTIDE SEQUENCE [LARGE SCALE GENOMIC DNA]</scope>
    <source>
        <strain evidence="2 3">DSM 11501</strain>
    </source>
</reference>
<evidence type="ECO:0000313" key="2">
    <source>
        <dbReference type="EMBL" id="KZX11045.1"/>
    </source>
</evidence>
<keyword evidence="3" id="KW-1185">Reference proteome</keyword>
<feature type="compositionally biased region" description="Polar residues" evidence="1">
    <location>
        <begin position="17"/>
        <end position="31"/>
    </location>
</feature>
<organism evidence="2 3">
    <name type="scientific">Methanobrevibacter filiformis</name>
    <dbReference type="NCBI Taxonomy" id="55758"/>
    <lineage>
        <taxon>Archaea</taxon>
        <taxon>Methanobacteriati</taxon>
        <taxon>Methanobacteriota</taxon>
        <taxon>Methanomada group</taxon>
        <taxon>Methanobacteria</taxon>
        <taxon>Methanobacteriales</taxon>
        <taxon>Methanobacteriaceae</taxon>
        <taxon>Methanobrevibacter</taxon>
    </lineage>
</organism>
<sequence>MNSNINIPKCLKKPKSKFNQSNNSNTNLTHTISHNNSKIINNSYKGRKPTSFSFKGEAFHVKSWDDILIKLIGISYKKCNIAFNGVFDLKGRKRPYFSYNYRL</sequence>